<comment type="caution">
    <text evidence="2">The sequence shown here is derived from an EMBL/GenBank/DDBJ whole genome shotgun (WGS) entry which is preliminary data.</text>
</comment>
<dbReference type="Proteomes" id="UP000285712">
    <property type="component" value="Unassembled WGS sequence"/>
</dbReference>
<evidence type="ECO:0000313" key="1">
    <source>
        <dbReference type="EMBL" id="RHY92366.1"/>
    </source>
</evidence>
<protein>
    <submittedName>
        <fullName evidence="2">Uncharacterized protein</fullName>
    </submittedName>
</protein>
<proteinExistence type="predicted"/>
<evidence type="ECO:0000313" key="6">
    <source>
        <dbReference type="Proteomes" id="UP000285712"/>
    </source>
</evidence>
<reference evidence="5 6" key="2">
    <citation type="submission" date="2018-08" db="EMBL/GenBank/DDBJ databases">
        <title>Aphanomyces genome sequencing and annotation.</title>
        <authorList>
            <person name="Minardi D."/>
            <person name="Oidtmann B."/>
            <person name="Van Der Giezen M."/>
            <person name="Studholme D.J."/>
        </authorList>
    </citation>
    <scope>NUCLEOTIDE SEQUENCE [LARGE SCALE GENOMIC DNA]</scope>
    <source>
        <strain evidence="2 5">Da</strain>
        <strain evidence="1 6">Sv</strain>
    </source>
</reference>
<accession>A0A3L6VAK1</accession>
<organism evidence="2 5">
    <name type="scientific">Aphanomyces astaci</name>
    <name type="common">Crayfish plague agent</name>
    <dbReference type="NCBI Taxonomy" id="112090"/>
    <lineage>
        <taxon>Eukaryota</taxon>
        <taxon>Sar</taxon>
        <taxon>Stramenopiles</taxon>
        <taxon>Oomycota</taxon>
        <taxon>Saprolegniomycetes</taxon>
        <taxon>Saprolegniales</taxon>
        <taxon>Verrucalvaceae</taxon>
        <taxon>Aphanomyces</taxon>
    </lineage>
</organism>
<evidence type="ECO:0000313" key="3">
    <source>
        <dbReference type="EMBL" id="RLO05862.1"/>
    </source>
</evidence>
<dbReference type="EMBL" id="QUTI01026101">
    <property type="protein sequence ID" value="RLO05862.1"/>
    <property type="molecule type" value="Genomic_DNA"/>
</dbReference>
<evidence type="ECO:0000313" key="2">
    <source>
        <dbReference type="EMBL" id="RHZ17012.1"/>
    </source>
</evidence>
<dbReference type="AlphaFoldDB" id="A0A3L6VAK1"/>
<reference evidence="3 4" key="1">
    <citation type="journal article" date="2018" name="J. Invertebr. Pathol.">
        <title>New genotyping method for the causative agent of crayfish plague (Aphanomyces astaci) based on whole genome data.</title>
        <authorList>
            <person name="Minardi D."/>
            <person name="Studholme D.J."/>
            <person name="van der Giezen M."/>
            <person name="Pretto T."/>
            <person name="Oidtmann B."/>
        </authorList>
    </citation>
    <scope>NUCLEOTIDE SEQUENCE [LARGE SCALE GENOMIC DNA]</scope>
    <source>
        <strain evidence="3 4">KB13</strain>
    </source>
</reference>
<dbReference type="EMBL" id="QUTG01003262">
    <property type="protein sequence ID" value="RHY92366.1"/>
    <property type="molecule type" value="Genomic_DNA"/>
</dbReference>
<evidence type="ECO:0000313" key="5">
    <source>
        <dbReference type="Proteomes" id="UP000285430"/>
    </source>
</evidence>
<sequence length="108" mass="12606">MLLRQVSLELPFLARHGLIMEKWATVVWALVASDEFTRTDLDAKKANNRFNALIDGHRKHNNEAERASEVSEEVSEKVLLLDAFFLYSMTRRMRRRSVLSDEKCQRAQ</sequence>
<dbReference type="Proteomes" id="UP000285430">
    <property type="component" value="Unassembled WGS sequence"/>
</dbReference>
<dbReference type="EMBL" id="QUTH01003838">
    <property type="protein sequence ID" value="RHZ17012.1"/>
    <property type="molecule type" value="Genomic_DNA"/>
</dbReference>
<name>A0A3L6VAK1_APHAT</name>
<gene>
    <name evidence="3" type="ORF">DYB28_004881</name>
    <name evidence="1" type="ORF">DYB35_013345</name>
    <name evidence="2" type="ORF">DYB37_013717</name>
</gene>
<dbReference type="Proteomes" id="UP000275652">
    <property type="component" value="Unassembled WGS sequence"/>
</dbReference>
<dbReference type="PANTHER" id="PTHR37558">
    <property type="entry name" value="HTH CENPB-TYPE DOMAIN-CONTAINING PROTEIN"/>
    <property type="match status" value="1"/>
</dbReference>
<dbReference type="PANTHER" id="PTHR37558:SF1">
    <property type="entry name" value="HTH CENPB-TYPE DOMAIN-CONTAINING PROTEIN"/>
    <property type="match status" value="1"/>
</dbReference>
<evidence type="ECO:0000313" key="4">
    <source>
        <dbReference type="Proteomes" id="UP000275652"/>
    </source>
</evidence>
<dbReference type="VEuPathDB" id="FungiDB:H257_05272"/>